<protein>
    <submittedName>
        <fullName evidence="6">Crp/Fnr family transcriptional regulator</fullName>
    </submittedName>
</protein>
<dbReference type="Gene3D" id="2.60.120.10">
    <property type="entry name" value="Jelly Rolls"/>
    <property type="match status" value="1"/>
</dbReference>
<dbReference type="InterPro" id="IPR036390">
    <property type="entry name" value="WH_DNA-bd_sf"/>
</dbReference>
<dbReference type="InterPro" id="IPR012318">
    <property type="entry name" value="HTH_CRP"/>
</dbReference>
<comment type="caution">
    <text evidence="6">The sequence shown here is derived from an EMBL/GenBank/DDBJ whole genome shotgun (WGS) entry which is preliminary data.</text>
</comment>
<dbReference type="PROSITE" id="PS51063">
    <property type="entry name" value="HTH_CRP_2"/>
    <property type="match status" value="1"/>
</dbReference>
<dbReference type="InterPro" id="IPR014710">
    <property type="entry name" value="RmlC-like_jellyroll"/>
</dbReference>
<evidence type="ECO:0000313" key="7">
    <source>
        <dbReference type="Proteomes" id="UP001652409"/>
    </source>
</evidence>
<feature type="domain" description="Cyclic nucleotide-binding" evidence="4">
    <location>
        <begin position="13"/>
        <end position="136"/>
    </location>
</feature>
<evidence type="ECO:0000256" key="1">
    <source>
        <dbReference type="ARBA" id="ARBA00023015"/>
    </source>
</evidence>
<evidence type="ECO:0000259" key="5">
    <source>
        <dbReference type="PROSITE" id="PS51063"/>
    </source>
</evidence>
<dbReference type="RefSeq" id="WP_158420890.1">
    <property type="nucleotide sequence ID" value="NZ_JAOQJL010000007.1"/>
</dbReference>
<sequence>MKDFLSILRSSQLFSGISENELTSMLSCLGTRKEDFPKKAFVLRAGDTVGSIGIVLSGSVLIIQEDIWGNWNILSKAGPGQTFAAVYACAPGSRLNVSVIAETPVTVMFLNVKRILNVCPSACSHHSRVIRNLLSELAEKNLRFNEKLTHMGQRTTRAKIMSYLSAEAQRLGKYEFDIPFSRQQLADYLGVERSGLSLELGKMKKDGLLDYHKNHFVLRL</sequence>
<evidence type="ECO:0000259" key="4">
    <source>
        <dbReference type="PROSITE" id="PS50042"/>
    </source>
</evidence>
<dbReference type="EMBL" id="JAOQJL010000007">
    <property type="protein sequence ID" value="MCU6764696.1"/>
    <property type="molecule type" value="Genomic_DNA"/>
</dbReference>
<dbReference type="SUPFAM" id="SSF51206">
    <property type="entry name" value="cAMP-binding domain-like"/>
    <property type="match status" value="1"/>
</dbReference>
<keyword evidence="1" id="KW-0805">Transcription regulation</keyword>
<dbReference type="Pfam" id="PF13545">
    <property type="entry name" value="HTH_Crp_2"/>
    <property type="match status" value="1"/>
</dbReference>
<evidence type="ECO:0000256" key="3">
    <source>
        <dbReference type="ARBA" id="ARBA00023163"/>
    </source>
</evidence>
<accession>A0ABT2TSG9</accession>
<keyword evidence="3" id="KW-0804">Transcription</keyword>
<reference evidence="6 7" key="1">
    <citation type="journal article" date="2021" name="ISME Commun">
        <title>Automated analysis of genomic sequences facilitates high-throughput and comprehensive description of bacteria.</title>
        <authorList>
            <person name="Hitch T.C.A."/>
        </authorList>
    </citation>
    <scope>NUCLEOTIDE SEQUENCE [LARGE SCALE GENOMIC DNA]</scope>
    <source>
        <strain evidence="6 7">Sanger_23</strain>
    </source>
</reference>
<dbReference type="InterPro" id="IPR000595">
    <property type="entry name" value="cNMP-bd_dom"/>
</dbReference>
<dbReference type="Pfam" id="PF00027">
    <property type="entry name" value="cNMP_binding"/>
    <property type="match status" value="1"/>
</dbReference>
<dbReference type="SMART" id="SM00100">
    <property type="entry name" value="cNMP"/>
    <property type="match status" value="1"/>
</dbReference>
<dbReference type="InterPro" id="IPR018490">
    <property type="entry name" value="cNMP-bd_dom_sf"/>
</dbReference>
<dbReference type="SUPFAM" id="SSF46785">
    <property type="entry name" value="Winged helix' DNA-binding domain"/>
    <property type="match status" value="1"/>
</dbReference>
<keyword evidence="7" id="KW-1185">Reference proteome</keyword>
<dbReference type="PROSITE" id="PS50042">
    <property type="entry name" value="CNMP_BINDING_3"/>
    <property type="match status" value="1"/>
</dbReference>
<feature type="domain" description="HTH crp-type" evidence="5">
    <location>
        <begin position="154"/>
        <end position="220"/>
    </location>
</feature>
<organism evidence="6 7">
    <name type="scientific">Blautia ammoniilytica</name>
    <dbReference type="NCBI Taxonomy" id="2981782"/>
    <lineage>
        <taxon>Bacteria</taxon>
        <taxon>Bacillati</taxon>
        <taxon>Bacillota</taxon>
        <taxon>Clostridia</taxon>
        <taxon>Lachnospirales</taxon>
        <taxon>Lachnospiraceae</taxon>
        <taxon>Blautia</taxon>
    </lineage>
</organism>
<evidence type="ECO:0000313" key="6">
    <source>
        <dbReference type="EMBL" id="MCU6764696.1"/>
    </source>
</evidence>
<keyword evidence="2" id="KW-0238">DNA-binding</keyword>
<dbReference type="CDD" id="cd00038">
    <property type="entry name" value="CAP_ED"/>
    <property type="match status" value="1"/>
</dbReference>
<evidence type="ECO:0000256" key="2">
    <source>
        <dbReference type="ARBA" id="ARBA00023125"/>
    </source>
</evidence>
<dbReference type="Proteomes" id="UP001652409">
    <property type="component" value="Unassembled WGS sequence"/>
</dbReference>
<name>A0ABT2TSG9_9FIRM</name>
<proteinExistence type="predicted"/>
<gene>
    <name evidence="6" type="ORF">OCV61_04635</name>
</gene>